<proteinExistence type="predicted"/>
<evidence type="ECO:0000313" key="2">
    <source>
        <dbReference type="Proteomes" id="UP001589891"/>
    </source>
</evidence>
<gene>
    <name evidence="1" type="ORF">ACFFGX_16935</name>
</gene>
<reference evidence="1 2" key="1">
    <citation type="submission" date="2024-09" db="EMBL/GenBank/DDBJ databases">
        <authorList>
            <person name="Sun Q."/>
            <person name="Mori K."/>
        </authorList>
    </citation>
    <scope>NUCLEOTIDE SEQUENCE [LARGE SCALE GENOMIC DNA]</scope>
    <source>
        <strain evidence="1 2">NCAIM B.01794</strain>
    </source>
</reference>
<name>A0ABV6SPW6_AZOPA</name>
<keyword evidence="2" id="KW-1185">Reference proteome</keyword>
<sequence>AEQIFYVASLPAHININRLEIMPTRQAWQPFAVDRD</sequence>
<accession>A0ABV6SPW6</accession>
<dbReference type="Proteomes" id="UP001589891">
    <property type="component" value="Unassembled WGS sequence"/>
</dbReference>
<dbReference type="EMBL" id="JBHLSS010000106">
    <property type="protein sequence ID" value="MFC0711161.1"/>
    <property type="molecule type" value="Genomic_DNA"/>
</dbReference>
<comment type="caution">
    <text evidence="1">The sequence shown here is derived from an EMBL/GenBank/DDBJ whole genome shotgun (WGS) entry which is preliminary data.</text>
</comment>
<organism evidence="1 2">
    <name type="scientific">Azorhizophilus paspali</name>
    <name type="common">Azotobacter paspali</name>
    <dbReference type="NCBI Taxonomy" id="69963"/>
    <lineage>
        <taxon>Bacteria</taxon>
        <taxon>Pseudomonadati</taxon>
        <taxon>Pseudomonadota</taxon>
        <taxon>Gammaproteobacteria</taxon>
        <taxon>Pseudomonadales</taxon>
        <taxon>Pseudomonadaceae</taxon>
        <taxon>Azorhizophilus</taxon>
    </lineage>
</organism>
<feature type="non-terminal residue" evidence="1">
    <location>
        <position position="1"/>
    </location>
</feature>
<protein>
    <submittedName>
        <fullName evidence="1">NAD(P)-dependent oxidoreductase</fullName>
    </submittedName>
</protein>
<evidence type="ECO:0000313" key="1">
    <source>
        <dbReference type="EMBL" id="MFC0711161.1"/>
    </source>
</evidence>